<dbReference type="SMART" id="SM00498">
    <property type="entry name" value="FH2"/>
    <property type="match status" value="1"/>
</dbReference>
<dbReference type="PANTHER" id="PTHR45733">
    <property type="entry name" value="FORMIN-J"/>
    <property type="match status" value="1"/>
</dbReference>
<keyword evidence="5" id="KW-1185">Reference proteome</keyword>
<feature type="region of interest" description="Disordered" evidence="1">
    <location>
        <begin position="515"/>
        <end position="547"/>
    </location>
</feature>
<evidence type="ECO:0000313" key="5">
    <source>
        <dbReference type="Proteomes" id="UP000591131"/>
    </source>
</evidence>
<dbReference type="SUPFAM" id="SSF144122">
    <property type="entry name" value="Tim10-like"/>
    <property type="match status" value="1"/>
</dbReference>
<feature type="domain" description="C2 tensin-type" evidence="2">
    <location>
        <begin position="343"/>
        <end position="481"/>
    </location>
</feature>
<gene>
    <name evidence="4" type="ORF">FOL47_007515</name>
</gene>
<protein>
    <submittedName>
        <fullName evidence="4">Uncharacterized protein</fullName>
    </submittedName>
</protein>
<accession>A0A7J6LJW2</accession>
<dbReference type="PROSITE" id="PS51182">
    <property type="entry name" value="C2_TENSIN"/>
    <property type="match status" value="1"/>
</dbReference>
<dbReference type="SUPFAM" id="SSF101447">
    <property type="entry name" value="Formin homology 2 domain (FH2 domain)"/>
    <property type="match status" value="1"/>
</dbReference>
<feature type="region of interest" description="Disordered" evidence="1">
    <location>
        <begin position="988"/>
        <end position="1327"/>
    </location>
</feature>
<dbReference type="Pfam" id="PF02181">
    <property type="entry name" value="FH2"/>
    <property type="match status" value="1"/>
</dbReference>
<evidence type="ECO:0000259" key="3">
    <source>
        <dbReference type="PROSITE" id="PS51444"/>
    </source>
</evidence>
<feature type="domain" description="FH2" evidence="3">
    <location>
        <begin position="1321"/>
        <end position="1762"/>
    </location>
</feature>
<feature type="compositionally biased region" description="Low complexity" evidence="1">
    <location>
        <begin position="705"/>
        <end position="727"/>
    </location>
</feature>
<dbReference type="InterPro" id="IPR035427">
    <property type="entry name" value="Tim10-like_dom_sf"/>
</dbReference>
<dbReference type="OrthoDB" id="1668162at2759"/>
<dbReference type="InterPro" id="IPR015425">
    <property type="entry name" value="FH2_Formin"/>
</dbReference>
<dbReference type="PROSITE" id="PS51444">
    <property type="entry name" value="FH2"/>
    <property type="match status" value="1"/>
</dbReference>
<evidence type="ECO:0000259" key="2">
    <source>
        <dbReference type="PROSITE" id="PS51182"/>
    </source>
</evidence>
<evidence type="ECO:0000256" key="1">
    <source>
        <dbReference type="SAM" id="MobiDB-lite"/>
    </source>
</evidence>
<dbReference type="InterPro" id="IPR051144">
    <property type="entry name" value="Formin_homology_domain"/>
</dbReference>
<comment type="caution">
    <text evidence="4">The sequence shown here is derived from an EMBL/GenBank/DDBJ whole genome shotgun (WGS) entry which is preliminary data.</text>
</comment>
<dbReference type="EMBL" id="JAAPAO010000447">
    <property type="protein sequence ID" value="KAF4659579.1"/>
    <property type="molecule type" value="Genomic_DNA"/>
</dbReference>
<feature type="region of interest" description="Disordered" evidence="1">
    <location>
        <begin position="858"/>
        <end position="892"/>
    </location>
</feature>
<feature type="compositionally biased region" description="Polar residues" evidence="1">
    <location>
        <begin position="1448"/>
        <end position="1465"/>
    </location>
</feature>
<dbReference type="Gene3D" id="3.90.190.10">
    <property type="entry name" value="Protein tyrosine phosphatase superfamily"/>
    <property type="match status" value="1"/>
</dbReference>
<feature type="compositionally biased region" description="Polar residues" evidence="1">
    <location>
        <begin position="988"/>
        <end position="999"/>
    </location>
</feature>
<dbReference type="InterPro" id="IPR029021">
    <property type="entry name" value="Prot-tyrosine_phosphatase-like"/>
</dbReference>
<dbReference type="Gene3D" id="1.20.58.2220">
    <property type="entry name" value="Formin, FH2 domain"/>
    <property type="match status" value="1"/>
</dbReference>
<dbReference type="InterPro" id="IPR014020">
    <property type="entry name" value="Tensin_C2-dom"/>
</dbReference>
<feature type="region of interest" description="Disordered" evidence="1">
    <location>
        <begin position="693"/>
        <end position="751"/>
    </location>
</feature>
<feature type="region of interest" description="Disordered" evidence="1">
    <location>
        <begin position="909"/>
        <end position="946"/>
    </location>
</feature>
<reference evidence="4 5" key="1">
    <citation type="submission" date="2020-04" db="EMBL/GenBank/DDBJ databases">
        <title>Perkinsus chesapeaki whole genome sequence.</title>
        <authorList>
            <person name="Bogema D.R."/>
        </authorList>
    </citation>
    <scope>NUCLEOTIDE SEQUENCE [LARGE SCALE GENOMIC DNA]</scope>
    <source>
        <strain evidence="4">ATCC PRA-425</strain>
    </source>
</reference>
<dbReference type="Gene3D" id="1.10.287.810">
    <property type="entry name" value="Mitochondrial import inner membrane translocase subunit tim13 like domains"/>
    <property type="match status" value="1"/>
</dbReference>
<organism evidence="4 5">
    <name type="scientific">Perkinsus chesapeaki</name>
    <name type="common">Clam parasite</name>
    <name type="synonym">Perkinsus andrewsi</name>
    <dbReference type="NCBI Taxonomy" id="330153"/>
    <lineage>
        <taxon>Eukaryota</taxon>
        <taxon>Sar</taxon>
        <taxon>Alveolata</taxon>
        <taxon>Perkinsozoa</taxon>
        <taxon>Perkinsea</taxon>
        <taxon>Perkinsida</taxon>
        <taxon>Perkinsidae</taxon>
        <taxon>Perkinsus</taxon>
    </lineage>
</organism>
<name>A0A7J6LJW2_PERCH</name>
<feature type="region of interest" description="Disordered" evidence="1">
    <location>
        <begin position="1443"/>
        <end position="1465"/>
    </location>
</feature>
<feature type="compositionally biased region" description="Pro residues" evidence="1">
    <location>
        <begin position="1001"/>
        <end position="1076"/>
    </location>
</feature>
<dbReference type="Pfam" id="PF02953">
    <property type="entry name" value="zf-Tim10_DDP"/>
    <property type="match status" value="1"/>
</dbReference>
<sequence>MSGMDPSAVPGFNALSNADQRTVEAEMQRLQMRDSMNTYNNMVNRCFSTCVRSFNEKKVNGEEIDCTKRCVQKFVMYSQRVALRFAEHNAEQSKILQENESRGNTLEIYKENEKKGVEELSPSPIDRDDLDVDELADRIVLMRSPWQMPSDRMAHRNNINVVSEYLTDRYGCNFAVWNIERSQRSLVEPEKFRNQILNFTLPATEAKGQSLLLAPPSLELLSRFCSSLLFWLELDRTRFVAVIHCRDTSPTTLLFIIAALVSTGVCAEVRDAIGYLRERYALTEQSNNVTVRSTSVERDASLEGSRSTVKFTEPTSWPHSLQRYAKYLQKLITADAGAARQTPTYLLKMVIIDHFIPPASDIYVEVGEVVLDRSEQFKSEIGVLATDNTYAIVDSDEMTGSMTVDMTHGGEYTVVLRGDVGIVIKSRTRSRLSARYFFHTAFVGNDEGEILELGVDDMDVTGFDAGQIPKDFKLTLSLNRWSVEDQERFEDRKRKRAEDEALARGEHLQRIRSLSGSAVAEDDVSPSQRRKVGKLSDMSPSARKGSDWSTVTLTRETAILEKPKGKGKVFFDHHMLAPTVLAKTRTASHFPLSPCNRGCDPVAALEDRGFERIHAGISLEVSDMNLFEAYAFCERYFPLSVAATVRSDGRGISRANSLAYPLPGSITDDDSHLMEDFNRLHFLGVLSRGVGEGRQSIANGDDDNASSVNRARRASSSPVSQRSFRSSLVPGSNPEYSSSIEEGRYPATQSEDLTYFRGARSRRQSISSDVVGSYDEDDDDEYHLVDSSSTTGGWYRMRYMSHLARQGGRTFGDTAGGCGGRPLMHLLGPDVGLPVTDSRYESTAATGRAVPRSYHRPSISALPKARMPGVPSSRSRQRELQQRRTLRHYQQQRLRRSYARSVCTTNSVIMESPPAGSDASGMVMQGNLDELPEDTSGSAQLSPLSWTKCDEEVISPIPQRSSDEDGVEGLSPQMGTAVVSSVIYTQTGQGPSQVMSTIEGTPPPLPTGKGTPPPLPTGKGTPPPLPTGRGTPPPLPTGKGTPPPLPTGKGTPPPLPTGRGTPPPLPTGKGTPPPLPTGRGTAPPLPCGKPLSSIGYRVCGLESPEKPLRSKTGTLPSGKGMPPSLPTGKGMPPSLPTGKGMPPSLPTGKGMPPSLPSGKGMPPSLPSGKGMPPSLPSGKGMPPSLPSGKGMPPSFPTGKGMPLSLPSGKGMPPSLPRGKGMAPPPPLSGKMTPPRASLGEGHPPSLPSGKGIPPCAPGKGVPPSIGGKGLPALPKGGVVTPCMSPDRPTAEGSPIVLRSPPLASPPPPPLNRTSPQSAPSKKKPAGVLPLGKKLHWKAIPDRLISSTIWASYDEEGSSTPSDDHSGQTLARDVAEMKTVFGASAAQLENKHEKKKIVDDRPKLIEILDQKRAQNAGLVMARLPVELLIEKMENLDVDNMVDASDDESVSQLSHPRAAGSNSETNTEGCATVEMLEKLSSILPTTEEAEMLRSYHGDLSLLRPIERRLMPLAVMKRPQFRIKAMVVFLTFPDQLSGVRRSIGIFQEASDQVRSSQKLRRLLFLVLKFGNFVNHGTTDLMTRGYTLESLLKLMEFKSTSVPGVTMLHYVACRLMEPEGGDKGNRNSAVPMELAEELNFVVSATSENTEVIVATLTALDRDLKLFQREAEQQASQYSGEALRRLESFTMGALNQLAEVKEDWKVCEDSLKELRRYFGEDPKRCTVEDFFGTLKAFLDSYKRACNDIKRNPKKFQQLIYRKPPILGSITGDVQLPHQLVQEDDDGTVHIAAPYRSVVKTTNQNPLIESQANCVDEF</sequence>
<proteinExistence type="predicted"/>
<dbReference type="Proteomes" id="UP000591131">
    <property type="component" value="Unassembled WGS sequence"/>
</dbReference>
<dbReference type="PANTHER" id="PTHR45733:SF8">
    <property type="entry name" value="FORMIN-J"/>
    <property type="match status" value="1"/>
</dbReference>
<evidence type="ECO:0000313" key="4">
    <source>
        <dbReference type="EMBL" id="KAF4659579.1"/>
    </source>
</evidence>
<feature type="compositionally biased region" description="Polar residues" evidence="1">
    <location>
        <begin position="935"/>
        <end position="945"/>
    </location>
</feature>
<dbReference type="InterPro" id="IPR004217">
    <property type="entry name" value="Tim10-like"/>
</dbReference>
<dbReference type="InterPro" id="IPR042201">
    <property type="entry name" value="FH2_Formin_sf"/>
</dbReference>